<dbReference type="Proteomes" id="UP001151760">
    <property type="component" value="Unassembled WGS sequence"/>
</dbReference>
<evidence type="ECO:0000313" key="2">
    <source>
        <dbReference type="Proteomes" id="UP001151760"/>
    </source>
</evidence>
<reference evidence="1" key="2">
    <citation type="submission" date="2022-01" db="EMBL/GenBank/DDBJ databases">
        <authorList>
            <person name="Yamashiro T."/>
            <person name="Shiraishi A."/>
            <person name="Satake H."/>
            <person name="Nakayama K."/>
        </authorList>
    </citation>
    <scope>NUCLEOTIDE SEQUENCE</scope>
</reference>
<reference evidence="1" key="1">
    <citation type="journal article" date="2022" name="Int. J. Mol. Sci.">
        <title>Draft Genome of Tanacetum Coccineum: Genomic Comparison of Closely Related Tanacetum-Family Plants.</title>
        <authorList>
            <person name="Yamashiro T."/>
            <person name="Shiraishi A."/>
            <person name="Nakayama K."/>
            <person name="Satake H."/>
        </authorList>
    </citation>
    <scope>NUCLEOTIDE SEQUENCE</scope>
</reference>
<dbReference type="EMBL" id="BQNB010009069">
    <property type="protein sequence ID" value="GJS58302.1"/>
    <property type="molecule type" value="Genomic_DNA"/>
</dbReference>
<sequence>MTKVEFPKFSGNDVKGWIFRWKQFFSIDEIHDNKVKLICVHLFDIALLWHRQFIRLNGENLSRVDVSEEHAVSLYLGGLPIEIKMGVRMFKPSTLAEEATLDAVKKKNGSKSDAIEVNVFGRRDVVETRKDAEEDDG</sequence>
<comment type="caution">
    <text evidence="1">The sequence shown here is derived from an EMBL/GenBank/DDBJ whole genome shotgun (WGS) entry which is preliminary data.</text>
</comment>
<evidence type="ECO:0000313" key="1">
    <source>
        <dbReference type="EMBL" id="GJS58302.1"/>
    </source>
</evidence>
<protein>
    <submittedName>
        <fullName evidence="1">Uncharacterized protein</fullName>
    </submittedName>
</protein>
<organism evidence="1 2">
    <name type="scientific">Tanacetum coccineum</name>
    <dbReference type="NCBI Taxonomy" id="301880"/>
    <lineage>
        <taxon>Eukaryota</taxon>
        <taxon>Viridiplantae</taxon>
        <taxon>Streptophyta</taxon>
        <taxon>Embryophyta</taxon>
        <taxon>Tracheophyta</taxon>
        <taxon>Spermatophyta</taxon>
        <taxon>Magnoliopsida</taxon>
        <taxon>eudicotyledons</taxon>
        <taxon>Gunneridae</taxon>
        <taxon>Pentapetalae</taxon>
        <taxon>asterids</taxon>
        <taxon>campanulids</taxon>
        <taxon>Asterales</taxon>
        <taxon>Asteraceae</taxon>
        <taxon>Asteroideae</taxon>
        <taxon>Anthemideae</taxon>
        <taxon>Anthemidinae</taxon>
        <taxon>Tanacetum</taxon>
    </lineage>
</organism>
<accession>A0ABQ4WZF1</accession>
<gene>
    <name evidence="1" type="ORF">Tco_0653086</name>
</gene>
<keyword evidence="2" id="KW-1185">Reference proteome</keyword>
<name>A0ABQ4WZF1_9ASTR</name>
<proteinExistence type="predicted"/>